<protein>
    <submittedName>
        <fullName evidence="1">Uncharacterized protein</fullName>
    </submittedName>
</protein>
<accession>A0A0B6ZUV2</accession>
<sequence>MGQTMTSETLSISGSDGHYYCVGLQSKPICRGYKKTVYKGVLLGRGPRQWEKVVAKSFTDIPGNKECWSNEVNKAFVTKQLTIKFVESLTLRYKIKVVIPGLVQMDQVSKINKWLEHWHGHRTLQKDDWISIEEFIPGDVYRFCPWSEGRISKNSDIIESDFL</sequence>
<feature type="non-terminal residue" evidence="1">
    <location>
        <position position="163"/>
    </location>
</feature>
<gene>
    <name evidence="1" type="primary">ORF78803</name>
</gene>
<dbReference type="EMBL" id="HACG01024670">
    <property type="protein sequence ID" value="CEK71535.1"/>
    <property type="molecule type" value="Transcribed_RNA"/>
</dbReference>
<evidence type="ECO:0000313" key="1">
    <source>
        <dbReference type="EMBL" id="CEK71535.1"/>
    </source>
</evidence>
<dbReference type="AlphaFoldDB" id="A0A0B6ZUV2"/>
<reference evidence="1" key="1">
    <citation type="submission" date="2014-12" db="EMBL/GenBank/DDBJ databases">
        <title>Insight into the proteome of Arion vulgaris.</title>
        <authorList>
            <person name="Aradska J."/>
            <person name="Bulat T."/>
            <person name="Smidak R."/>
            <person name="Sarate P."/>
            <person name="Gangsoo J."/>
            <person name="Sialana F."/>
            <person name="Bilban M."/>
            <person name="Lubec G."/>
        </authorList>
    </citation>
    <scope>NUCLEOTIDE SEQUENCE</scope>
    <source>
        <tissue evidence="1">Skin</tissue>
    </source>
</reference>
<organism evidence="1">
    <name type="scientific">Arion vulgaris</name>
    <dbReference type="NCBI Taxonomy" id="1028688"/>
    <lineage>
        <taxon>Eukaryota</taxon>
        <taxon>Metazoa</taxon>
        <taxon>Spiralia</taxon>
        <taxon>Lophotrochozoa</taxon>
        <taxon>Mollusca</taxon>
        <taxon>Gastropoda</taxon>
        <taxon>Heterobranchia</taxon>
        <taxon>Euthyneura</taxon>
        <taxon>Panpulmonata</taxon>
        <taxon>Eupulmonata</taxon>
        <taxon>Stylommatophora</taxon>
        <taxon>Helicina</taxon>
        <taxon>Arionoidea</taxon>
        <taxon>Arionidae</taxon>
        <taxon>Arion</taxon>
    </lineage>
</organism>
<name>A0A0B6ZUV2_9EUPU</name>
<proteinExistence type="predicted"/>